<dbReference type="EMBL" id="JAUIQD010000006">
    <property type="protein sequence ID" value="KAK3345913.1"/>
    <property type="molecule type" value="Genomic_DNA"/>
</dbReference>
<dbReference type="AlphaFoldDB" id="A0AAJ0HAA3"/>
<evidence type="ECO:0000313" key="2">
    <source>
        <dbReference type="EMBL" id="KAK3345913.1"/>
    </source>
</evidence>
<evidence type="ECO:0000313" key="3">
    <source>
        <dbReference type="Proteomes" id="UP001275084"/>
    </source>
</evidence>
<sequence length="161" mass="17639">MGPQLLDHRVAVKNTLGAIAIAVIVVIIIAVAAVASVAAVAGQFMHEVFVGSVFSLPRCQCVCVCVRVCECAFFYICKGFYCSSSISLRNSLLLTARLHSLQFKGPLFSTLRLCGHDIRSNCTSRPTWAVRLQGRRYLEGFRCLGAGIEAGNNYTHRAWRV</sequence>
<evidence type="ECO:0000256" key="1">
    <source>
        <dbReference type="SAM" id="Phobius"/>
    </source>
</evidence>
<protein>
    <submittedName>
        <fullName evidence="2">Uncharacterized protein</fullName>
    </submittedName>
</protein>
<keyword evidence="3" id="KW-1185">Reference proteome</keyword>
<organism evidence="2 3">
    <name type="scientific">Lasiosphaeria hispida</name>
    <dbReference type="NCBI Taxonomy" id="260671"/>
    <lineage>
        <taxon>Eukaryota</taxon>
        <taxon>Fungi</taxon>
        <taxon>Dikarya</taxon>
        <taxon>Ascomycota</taxon>
        <taxon>Pezizomycotina</taxon>
        <taxon>Sordariomycetes</taxon>
        <taxon>Sordariomycetidae</taxon>
        <taxon>Sordariales</taxon>
        <taxon>Lasiosphaeriaceae</taxon>
        <taxon>Lasiosphaeria</taxon>
    </lineage>
</organism>
<name>A0AAJ0HAA3_9PEZI</name>
<proteinExistence type="predicted"/>
<gene>
    <name evidence="2" type="ORF">B0T25DRAFT_265662</name>
</gene>
<comment type="caution">
    <text evidence="2">The sequence shown here is derived from an EMBL/GenBank/DDBJ whole genome shotgun (WGS) entry which is preliminary data.</text>
</comment>
<accession>A0AAJ0HAA3</accession>
<reference evidence="2" key="1">
    <citation type="journal article" date="2023" name="Mol. Phylogenet. Evol.">
        <title>Genome-scale phylogeny and comparative genomics of the fungal order Sordariales.</title>
        <authorList>
            <person name="Hensen N."/>
            <person name="Bonometti L."/>
            <person name="Westerberg I."/>
            <person name="Brannstrom I.O."/>
            <person name="Guillou S."/>
            <person name="Cros-Aarteil S."/>
            <person name="Calhoun S."/>
            <person name="Haridas S."/>
            <person name="Kuo A."/>
            <person name="Mondo S."/>
            <person name="Pangilinan J."/>
            <person name="Riley R."/>
            <person name="LaButti K."/>
            <person name="Andreopoulos B."/>
            <person name="Lipzen A."/>
            <person name="Chen C."/>
            <person name="Yan M."/>
            <person name="Daum C."/>
            <person name="Ng V."/>
            <person name="Clum A."/>
            <person name="Steindorff A."/>
            <person name="Ohm R.A."/>
            <person name="Martin F."/>
            <person name="Silar P."/>
            <person name="Natvig D.O."/>
            <person name="Lalanne C."/>
            <person name="Gautier V."/>
            <person name="Ament-Velasquez S.L."/>
            <person name="Kruys A."/>
            <person name="Hutchinson M.I."/>
            <person name="Powell A.J."/>
            <person name="Barry K."/>
            <person name="Miller A.N."/>
            <person name="Grigoriev I.V."/>
            <person name="Debuchy R."/>
            <person name="Gladieux P."/>
            <person name="Hiltunen Thoren M."/>
            <person name="Johannesson H."/>
        </authorList>
    </citation>
    <scope>NUCLEOTIDE SEQUENCE</scope>
    <source>
        <strain evidence="2">CBS 955.72</strain>
    </source>
</reference>
<keyword evidence="1" id="KW-0472">Membrane</keyword>
<keyword evidence="1" id="KW-0812">Transmembrane</keyword>
<feature type="transmembrane region" description="Helical" evidence="1">
    <location>
        <begin position="16"/>
        <end position="41"/>
    </location>
</feature>
<keyword evidence="1" id="KW-1133">Transmembrane helix</keyword>
<dbReference type="Proteomes" id="UP001275084">
    <property type="component" value="Unassembled WGS sequence"/>
</dbReference>
<reference evidence="2" key="2">
    <citation type="submission" date="2023-06" db="EMBL/GenBank/DDBJ databases">
        <authorList>
            <consortium name="Lawrence Berkeley National Laboratory"/>
            <person name="Haridas S."/>
            <person name="Hensen N."/>
            <person name="Bonometti L."/>
            <person name="Westerberg I."/>
            <person name="Brannstrom I.O."/>
            <person name="Guillou S."/>
            <person name="Cros-Aarteil S."/>
            <person name="Calhoun S."/>
            <person name="Kuo A."/>
            <person name="Mondo S."/>
            <person name="Pangilinan J."/>
            <person name="Riley R."/>
            <person name="Labutti K."/>
            <person name="Andreopoulos B."/>
            <person name="Lipzen A."/>
            <person name="Chen C."/>
            <person name="Yanf M."/>
            <person name="Daum C."/>
            <person name="Ng V."/>
            <person name="Clum A."/>
            <person name="Steindorff A."/>
            <person name="Ohm R."/>
            <person name="Martin F."/>
            <person name="Silar P."/>
            <person name="Natvig D."/>
            <person name="Lalanne C."/>
            <person name="Gautier V."/>
            <person name="Ament-Velasquez S.L."/>
            <person name="Kruys A."/>
            <person name="Hutchinson M.I."/>
            <person name="Powell A.J."/>
            <person name="Barry K."/>
            <person name="Miller A.N."/>
            <person name="Grigoriev I.V."/>
            <person name="Debuchy R."/>
            <person name="Gladieux P."/>
            <person name="Thoren M.H."/>
            <person name="Johannesson H."/>
        </authorList>
    </citation>
    <scope>NUCLEOTIDE SEQUENCE</scope>
    <source>
        <strain evidence="2">CBS 955.72</strain>
    </source>
</reference>